<accession>A0ACC2X5E4</accession>
<dbReference type="EMBL" id="JASBWV010000026">
    <property type="protein sequence ID" value="KAJ9118993.1"/>
    <property type="molecule type" value="Genomic_DNA"/>
</dbReference>
<sequence length="285" mass="31071">MSNRPSVDQRDTEDDELLEDEMDALPASDPVNGSHTGQTASRHRNLELDARYMKAHPPVQIRKASYLIHLFTIIGGCPSTTWHILEIIVNGGMVLEVGTRWVGFGKQYPLTPLNVLDLFLTAFCIITLLLVFLNPCGASSKREEVLDTILLVVRNGVQFWRLGTIIRRSGHSIFHPPRPIDLSQARSAAFDLDMNLDDDEALAAHHMTTSASTGGYQELSSSIPQGGIGAGKAGRAFFDAAEEAEQGVAGTQRQGVFGNGKGQVGYQAGREGLAGDDEEQWDRLT</sequence>
<comment type="caution">
    <text evidence="1">The sequence shown here is derived from an EMBL/GenBank/DDBJ whole genome shotgun (WGS) entry which is preliminary data.</text>
</comment>
<organism evidence="1 2">
    <name type="scientific">Naganishia onofrii</name>
    <dbReference type="NCBI Taxonomy" id="1851511"/>
    <lineage>
        <taxon>Eukaryota</taxon>
        <taxon>Fungi</taxon>
        <taxon>Dikarya</taxon>
        <taxon>Basidiomycota</taxon>
        <taxon>Agaricomycotina</taxon>
        <taxon>Tremellomycetes</taxon>
        <taxon>Filobasidiales</taxon>
        <taxon>Filobasidiaceae</taxon>
        <taxon>Naganishia</taxon>
    </lineage>
</organism>
<protein>
    <submittedName>
        <fullName evidence="1">Uncharacterized protein</fullName>
    </submittedName>
</protein>
<keyword evidence="2" id="KW-1185">Reference proteome</keyword>
<reference evidence="1" key="1">
    <citation type="submission" date="2023-04" db="EMBL/GenBank/DDBJ databases">
        <title>Draft Genome sequencing of Naganishia species isolated from polar environments using Oxford Nanopore Technology.</title>
        <authorList>
            <person name="Leo P."/>
            <person name="Venkateswaran K."/>
        </authorList>
    </citation>
    <scope>NUCLEOTIDE SEQUENCE</scope>
    <source>
        <strain evidence="1">DBVPG 5303</strain>
    </source>
</reference>
<evidence type="ECO:0000313" key="1">
    <source>
        <dbReference type="EMBL" id="KAJ9118993.1"/>
    </source>
</evidence>
<dbReference type="Proteomes" id="UP001234202">
    <property type="component" value="Unassembled WGS sequence"/>
</dbReference>
<evidence type="ECO:0000313" key="2">
    <source>
        <dbReference type="Proteomes" id="UP001234202"/>
    </source>
</evidence>
<name>A0ACC2X5E4_9TREE</name>
<gene>
    <name evidence="1" type="ORF">QFC24_005959</name>
</gene>
<proteinExistence type="predicted"/>